<dbReference type="Proteomes" id="UP000688137">
    <property type="component" value="Unassembled WGS sequence"/>
</dbReference>
<feature type="region of interest" description="Disordered" evidence="1">
    <location>
        <begin position="20"/>
        <end position="50"/>
    </location>
</feature>
<evidence type="ECO:0000256" key="1">
    <source>
        <dbReference type="SAM" id="MobiDB-lite"/>
    </source>
</evidence>
<organism evidence="2 3">
    <name type="scientific">Paramecium primaurelia</name>
    <dbReference type="NCBI Taxonomy" id="5886"/>
    <lineage>
        <taxon>Eukaryota</taxon>
        <taxon>Sar</taxon>
        <taxon>Alveolata</taxon>
        <taxon>Ciliophora</taxon>
        <taxon>Intramacronucleata</taxon>
        <taxon>Oligohymenophorea</taxon>
        <taxon>Peniculida</taxon>
        <taxon>Parameciidae</taxon>
        <taxon>Paramecium</taxon>
    </lineage>
</organism>
<dbReference type="AlphaFoldDB" id="A0A8S1PSF2"/>
<reference evidence="2" key="1">
    <citation type="submission" date="2021-01" db="EMBL/GenBank/DDBJ databases">
        <authorList>
            <consortium name="Genoscope - CEA"/>
            <person name="William W."/>
        </authorList>
    </citation>
    <scope>NUCLEOTIDE SEQUENCE</scope>
</reference>
<name>A0A8S1PSF2_PARPR</name>
<gene>
    <name evidence="2" type="ORF">PPRIM_AZ9-3.1.T1280016</name>
</gene>
<evidence type="ECO:0000313" key="2">
    <source>
        <dbReference type="EMBL" id="CAD8105603.1"/>
    </source>
</evidence>
<evidence type="ECO:0000313" key="3">
    <source>
        <dbReference type="Proteomes" id="UP000688137"/>
    </source>
</evidence>
<comment type="caution">
    <text evidence="2">The sequence shown here is derived from an EMBL/GenBank/DDBJ whole genome shotgun (WGS) entry which is preliminary data.</text>
</comment>
<proteinExistence type="predicted"/>
<sequence>MTSYMQSSFSIQTKANFDFLQQPSDSDSDDESKQMLKGTQQQNQQRDIKKQKKLIDIESLKSELGIRPIIENVNPENYYRRYSRKSIGTLTNMIIPTSSILIEQLSQIKKIKEIKKEVPPELLGRIYSEFRYKIEFSQILISSLIESSLQIGRSKQTILYNIRRESSSDETKREDGWIQQIGLQRELSIKTCQKD</sequence>
<dbReference type="EMBL" id="CAJJDM010000131">
    <property type="protein sequence ID" value="CAD8105603.1"/>
    <property type="molecule type" value="Genomic_DNA"/>
</dbReference>
<accession>A0A8S1PSF2</accession>
<protein>
    <submittedName>
        <fullName evidence="2">Uncharacterized protein</fullName>
    </submittedName>
</protein>
<keyword evidence="3" id="KW-1185">Reference proteome</keyword>